<evidence type="ECO:0000256" key="6">
    <source>
        <dbReference type="SAM" id="Coils"/>
    </source>
</evidence>
<gene>
    <name evidence="10" type="ORF">H4R20_001224</name>
</gene>
<keyword evidence="11" id="KW-1185">Reference proteome</keyword>
<feature type="domain" description="NFACT protein C-terminal" evidence="9">
    <location>
        <begin position="936"/>
        <end position="1050"/>
    </location>
</feature>
<dbReference type="PANTHER" id="PTHR15239">
    <property type="entry name" value="NUCLEAR EXPORT MEDIATOR FACTOR NEMF"/>
    <property type="match status" value="1"/>
</dbReference>
<feature type="region of interest" description="Disordered" evidence="7">
    <location>
        <begin position="759"/>
        <end position="932"/>
    </location>
</feature>
<proteinExistence type="inferred from homology"/>
<dbReference type="GO" id="GO:1990112">
    <property type="term" value="C:RQC complex"/>
    <property type="evidence" value="ECO:0007669"/>
    <property type="project" value="TreeGrafter"/>
</dbReference>
<evidence type="ECO:0000259" key="8">
    <source>
        <dbReference type="Pfam" id="PF05670"/>
    </source>
</evidence>
<keyword evidence="4 6" id="KW-0175">Coiled coil</keyword>
<feature type="compositionally biased region" description="Basic and acidic residues" evidence="7">
    <location>
        <begin position="767"/>
        <end position="783"/>
    </location>
</feature>
<dbReference type="GO" id="GO:0043023">
    <property type="term" value="F:ribosomal large subunit binding"/>
    <property type="evidence" value="ECO:0007669"/>
    <property type="project" value="TreeGrafter"/>
</dbReference>
<feature type="compositionally biased region" description="Basic residues" evidence="7">
    <location>
        <begin position="1059"/>
        <end position="1077"/>
    </location>
</feature>
<feature type="coiled-coil region" evidence="6">
    <location>
        <begin position="309"/>
        <end position="361"/>
    </location>
</feature>
<dbReference type="Gene3D" id="2.30.310.10">
    <property type="entry name" value="ibrinogen binding protein from staphylococcus aureus domain"/>
    <property type="match status" value="1"/>
</dbReference>
<feature type="compositionally biased region" description="Basic and acidic residues" evidence="7">
    <location>
        <begin position="905"/>
        <end position="916"/>
    </location>
</feature>
<dbReference type="OrthoDB" id="207084at2759"/>
<feature type="compositionally biased region" description="Polar residues" evidence="7">
    <location>
        <begin position="867"/>
        <end position="890"/>
    </location>
</feature>
<evidence type="ECO:0000256" key="4">
    <source>
        <dbReference type="ARBA" id="ARBA00023054"/>
    </source>
</evidence>
<evidence type="ECO:0000256" key="2">
    <source>
        <dbReference type="ARBA" id="ARBA00008318"/>
    </source>
</evidence>
<dbReference type="GO" id="GO:0072344">
    <property type="term" value="P:rescue of stalled ribosome"/>
    <property type="evidence" value="ECO:0007669"/>
    <property type="project" value="TreeGrafter"/>
</dbReference>
<feature type="domain" description="NFACT RNA-binding" evidence="8">
    <location>
        <begin position="510"/>
        <end position="645"/>
    </location>
</feature>
<dbReference type="GO" id="GO:0005737">
    <property type="term" value="C:cytoplasm"/>
    <property type="evidence" value="ECO:0007669"/>
    <property type="project" value="UniProtKB-SubCell"/>
</dbReference>
<dbReference type="EMBL" id="JANBUO010000097">
    <property type="protein sequence ID" value="KAJ2807595.1"/>
    <property type="molecule type" value="Genomic_DNA"/>
</dbReference>
<dbReference type="GO" id="GO:1990116">
    <property type="term" value="P:ribosome-associated ubiquitin-dependent protein catabolic process"/>
    <property type="evidence" value="ECO:0007669"/>
    <property type="project" value="TreeGrafter"/>
</dbReference>
<dbReference type="InterPro" id="IPR051608">
    <property type="entry name" value="RQC_Subunit_NEMF"/>
</dbReference>
<comment type="caution">
    <text evidence="10">The sequence shown here is derived from an EMBL/GenBank/DDBJ whole genome shotgun (WGS) entry which is preliminary data.</text>
</comment>
<feature type="compositionally biased region" description="Basic residues" evidence="7">
    <location>
        <begin position="830"/>
        <end position="840"/>
    </location>
</feature>
<feature type="compositionally biased region" description="Basic and acidic residues" evidence="7">
    <location>
        <begin position="798"/>
        <end position="813"/>
    </location>
</feature>
<evidence type="ECO:0000256" key="3">
    <source>
        <dbReference type="ARBA" id="ARBA00022490"/>
    </source>
</evidence>
<feature type="region of interest" description="Disordered" evidence="7">
    <location>
        <begin position="413"/>
        <end position="437"/>
    </location>
</feature>
<dbReference type="InterPro" id="IPR008532">
    <property type="entry name" value="NFACT_RNA-bd"/>
</dbReference>
<dbReference type="Pfam" id="PF11923">
    <property type="entry name" value="NFACT-C"/>
    <property type="match status" value="1"/>
</dbReference>
<dbReference type="GO" id="GO:0000049">
    <property type="term" value="F:tRNA binding"/>
    <property type="evidence" value="ECO:0007669"/>
    <property type="project" value="TreeGrafter"/>
</dbReference>
<feature type="compositionally biased region" description="Polar residues" evidence="7">
    <location>
        <begin position="717"/>
        <end position="727"/>
    </location>
</feature>
<dbReference type="Proteomes" id="UP001140094">
    <property type="component" value="Unassembled WGS sequence"/>
</dbReference>
<protein>
    <recommendedName>
        <fullName evidence="5">Ribosome quality control complex subunit 2</fullName>
    </recommendedName>
</protein>
<feature type="compositionally biased region" description="Low complexity" evidence="7">
    <location>
        <begin position="814"/>
        <end position="826"/>
    </location>
</feature>
<evidence type="ECO:0000256" key="5">
    <source>
        <dbReference type="ARBA" id="ARBA00070414"/>
    </source>
</evidence>
<feature type="region of interest" description="Disordered" evidence="7">
    <location>
        <begin position="712"/>
        <end position="733"/>
    </location>
</feature>
<evidence type="ECO:0000259" key="9">
    <source>
        <dbReference type="Pfam" id="PF11923"/>
    </source>
</evidence>
<dbReference type="FunFam" id="2.30.310.10:FF:000003">
    <property type="entry name" value="Zinc knuckle domain containing protein"/>
    <property type="match status" value="1"/>
</dbReference>
<name>A0A9W8I690_9FUNG</name>
<dbReference type="Pfam" id="PF05833">
    <property type="entry name" value="NFACT_N"/>
    <property type="match status" value="1"/>
</dbReference>
<evidence type="ECO:0000313" key="10">
    <source>
        <dbReference type="EMBL" id="KAJ2807595.1"/>
    </source>
</evidence>
<comment type="similarity">
    <text evidence="2">Belongs to the NEMF family.</text>
</comment>
<accession>A0A9W8I690</accession>
<keyword evidence="3" id="KW-0963">Cytoplasm</keyword>
<comment type="subcellular location">
    <subcellularLocation>
        <location evidence="1">Cytoplasm</location>
    </subcellularLocation>
</comment>
<dbReference type="InterPro" id="IPR021846">
    <property type="entry name" value="NFACT-C"/>
</dbReference>
<evidence type="ECO:0000256" key="7">
    <source>
        <dbReference type="SAM" id="MobiDB-lite"/>
    </source>
</evidence>
<feature type="compositionally biased region" description="Acidic residues" evidence="7">
    <location>
        <begin position="917"/>
        <end position="931"/>
    </location>
</feature>
<evidence type="ECO:0000256" key="1">
    <source>
        <dbReference type="ARBA" id="ARBA00004496"/>
    </source>
</evidence>
<dbReference type="PANTHER" id="PTHR15239:SF6">
    <property type="entry name" value="RIBOSOME QUALITY CONTROL COMPLEX SUBUNIT NEMF"/>
    <property type="match status" value="1"/>
</dbReference>
<dbReference type="Pfam" id="PF05670">
    <property type="entry name" value="NFACT-R_1"/>
    <property type="match status" value="1"/>
</dbReference>
<feature type="region of interest" description="Disordered" evidence="7">
    <location>
        <begin position="1052"/>
        <end position="1077"/>
    </location>
</feature>
<evidence type="ECO:0000313" key="11">
    <source>
        <dbReference type="Proteomes" id="UP001140094"/>
    </source>
</evidence>
<dbReference type="AlphaFoldDB" id="A0A9W8I690"/>
<organism evidence="10 11">
    <name type="scientific">Coemansia guatemalensis</name>
    <dbReference type="NCBI Taxonomy" id="2761395"/>
    <lineage>
        <taxon>Eukaryota</taxon>
        <taxon>Fungi</taxon>
        <taxon>Fungi incertae sedis</taxon>
        <taxon>Zoopagomycota</taxon>
        <taxon>Kickxellomycotina</taxon>
        <taxon>Kickxellomycetes</taxon>
        <taxon>Kickxellales</taxon>
        <taxon>Kickxellaceae</taxon>
        <taxon>Coemansia</taxon>
    </lineage>
</organism>
<sequence>MKQRFSALDVRAIAASYRQRLVGLRLQGIYDVNAKTFLFKFTKPNSKHLVLIESGIRTHTTEYTRDKSIMPSSFCIKLRKHLKARRLTGVSQIGMDRVLDFEFAVTAGPEYEGTYHVICEFYASGNVILTNHRYEILALSRVVHIGDETVYAVGKTYSLLGSTTAGIGKVSREQLVDWLSKAQPKDTLKRRLATFAAYGPALAEHVIVRAGLSPSLRVATAIDLSPQSPQIAALLDAYEEAYSIAEQLGDRECPGYISLLPAPNDEEPTFDDFAPWLFAQYANRPYREFESFSDAADVFFSNIEAQRLRAKAHQQESAAERKLDAVKAEHRGRVEALEHAYKRTEEQARRIEMNLEFVDQAITIIRQAVAAGMDWKELETLVAEQKDSGNPVAERISGLNLAVNQITLVLDDPTSDWSQSDSESEIESGSEKDTQLTGPLSVDVDIFQTAFANAQRYYNFRRQAGVKHAKTLAVSSRALQSAEQKINADLKATRVTATVSQMRKPFWFEKFAWFVSSDGYLVLAGHDMQQNELLVKRHLRAGDAYVHADMHGAASVIVKNMLTSAPEFSSSVDKALAESKSDAPPTSAESIPPSTLFQAGVMSVCQSRAWDAKIVTSAWWVEAHQVSKTAPTGEYLSTGSFMIRGRKRFLPPTQLVYGFGFMFRLADDESIARHAVVRQQRHAIMTENLKSTSTANYSARNANADDSAEDFSIVGGASSTPKQSTPAAGSDAKDMDFVAARKKYNLDEIDHATEDAFADADTSAARSESKRHISAKERRDMRKQNSNSQSPAPKVKLSKKEQRRLEEETKYEQKQQQQQQQQQKQQQMKRGQRGKAKKIKEKYAEQDQEDRDLRMALLGAAGKQDTEVTADSACSETTDVTDSAVSEQQQPLPPSIVDQLNALSTRDEEKDDLDQKEPEEEVGADNEDDVAELPVEQLGVLDTLTSAPMAGDNLSFAIPVCAPYPALSQYKYRVKLVPGTMKKGKACKMAQTVVLAAADSNRPRTTTSSDAREADRLELETILANREKALMKSVPETDMILQMLGKVKVTAPNMESIKQKSKQAAKSRAKAKQQSKD</sequence>
<reference evidence="10" key="1">
    <citation type="submission" date="2022-07" db="EMBL/GenBank/DDBJ databases">
        <title>Phylogenomic reconstructions and comparative analyses of Kickxellomycotina fungi.</title>
        <authorList>
            <person name="Reynolds N.K."/>
            <person name="Stajich J.E."/>
            <person name="Barry K."/>
            <person name="Grigoriev I.V."/>
            <person name="Crous P."/>
            <person name="Smith M.E."/>
        </authorList>
    </citation>
    <scope>NUCLEOTIDE SEQUENCE</scope>
    <source>
        <strain evidence="10">NRRL 1565</strain>
    </source>
</reference>